<dbReference type="AlphaFoldDB" id="A0AAE0L0V0"/>
<keyword evidence="3" id="KW-1185">Reference proteome</keyword>
<reference evidence="2 3" key="1">
    <citation type="journal article" date="2015" name="Genome Biol. Evol.">
        <title>Comparative Genomics of a Bacterivorous Green Alga Reveals Evolutionary Causalities and Consequences of Phago-Mixotrophic Mode of Nutrition.</title>
        <authorList>
            <person name="Burns J.A."/>
            <person name="Paasch A."/>
            <person name="Narechania A."/>
            <person name="Kim E."/>
        </authorList>
    </citation>
    <scope>NUCLEOTIDE SEQUENCE [LARGE SCALE GENOMIC DNA]</scope>
    <source>
        <strain evidence="2 3">PLY_AMNH</strain>
    </source>
</reference>
<comment type="caution">
    <text evidence="2">The sequence shown here is derived from an EMBL/GenBank/DDBJ whole genome shotgun (WGS) entry which is preliminary data.</text>
</comment>
<protein>
    <submittedName>
        <fullName evidence="2">Uncharacterized protein</fullName>
    </submittedName>
</protein>
<gene>
    <name evidence="2" type="ORF">CYMTET_23864</name>
</gene>
<dbReference type="EMBL" id="LGRX02012321">
    <property type="protein sequence ID" value="KAK3267590.1"/>
    <property type="molecule type" value="Genomic_DNA"/>
</dbReference>
<evidence type="ECO:0000313" key="3">
    <source>
        <dbReference type="Proteomes" id="UP001190700"/>
    </source>
</evidence>
<proteinExistence type="predicted"/>
<organism evidence="2 3">
    <name type="scientific">Cymbomonas tetramitiformis</name>
    <dbReference type="NCBI Taxonomy" id="36881"/>
    <lineage>
        <taxon>Eukaryota</taxon>
        <taxon>Viridiplantae</taxon>
        <taxon>Chlorophyta</taxon>
        <taxon>Pyramimonadophyceae</taxon>
        <taxon>Pyramimonadales</taxon>
        <taxon>Pyramimonadaceae</taxon>
        <taxon>Cymbomonas</taxon>
    </lineage>
</organism>
<evidence type="ECO:0000313" key="2">
    <source>
        <dbReference type="EMBL" id="KAK3267590.1"/>
    </source>
</evidence>
<name>A0AAE0L0V0_9CHLO</name>
<feature type="region of interest" description="Disordered" evidence="1">
    <location>
        <begin position="43"/>
        <end position="89"/>
    </location>
</feature>
<accession>A0AAE0L0V0</accession>
<sequence length="210" mass="22009">MSELQGSNEQAVSSWQAGSGAALTVMSELQGRAEDERMAAALRIVSEQHGGERLRQRSPARAASQKQAGALRTALPTVPEQHPLGRDGSSATAVPISLTMRHASGALLVSAVANTDGEQSRIESSQAARQIQECPTEGARAESKRSPLMIESAHTIQNGGGRECLPEIDLRAPAGAALITCDNALFEVSDAKHSKPCSSAVLWGIIPPPD</sequence>
<dbReference type="Proteomes" id="UP001190700">
    <property type="component" value="Unassembled WGS sequence"/>
</dbReference>
<evidence type="ECO:0000256" key="1">
    <source>
        <dbReference type="SAM" id="MobiDB-lite"/>
    </source>
</evidence>